<dbReference type="EMBL" id="MUAL01000059">
    <property type="protein sequence ID" value="OOR21859.1"/>
    <property type="molecule type" value="Genomic_DNA"/>
</dbReference>
<dbReference type="Pfam" id="PF13751">
    <property type="entry name" value="DDE_Tnp_1_6"/>
    <property type="match status" value="1"/>
</dbReference>
<organism evidence="2 3">
    <name type="scientific">Bacillus cereus</name>
    <dbReference type="NCBI Taxonomy" id="1396"/>
    <lineage>
        <taxon>Bacteria</taxon>
        <taxon>Bacillati</taxon>
        <taxon>Bacillota</taxon>
        <taxon>Bacilli</taxon>
        <taxon>Bacillales</taxon>
        <taxon>Bacillaceae</taxon>
        <taxon>Bacillus</taxon>
        <taxon>Bacillus cereus group</taxon>
    </lineage>
</organism>
<accession>A0A1S9UI08</accession>
<comment type="caution">
    <text evidence="2">The sequence shown here is derived from an EMBL/GenBank/DDBJ whole genome shotgun (WGS) entry which is preliminary data.</text>
</comment>
<sequence length="113" mass="13312">MSCQFCPFAKKENQDRVLRISIHQDIYDQLREQRLSMRGKILRSVRPSTVELSFAHSKELHGLHYARYRGVQKVKSQVLMTAIIQNLKKWTKLRSLKQVGLHLTHQIIEETTL</sequence>
<proteinExistence type="predicted"/>
<evidence type="ECO:0000259" key="1">
    <source>
        <dbReference type="Pfam" id="PF13751"/>
    </source>
</evidence>
<feature type="domain" description="Transposase DDE" evidence="1">
    <location>
        <begin position="3"/>
        <end position="89"/>
    </location>
</feature>
<dbReference type="InterPro" id="IPR025668">
    <property type="entry name" value="Tnp_DDE_dom"/>
</dbReference>
<gene>
    <name evidence="2" type="ORF">BW892_21670</name>
</gene>
<dbReference type="AlphaFoldDB" id="A0A1S9UI08"/>
<name>A0A1S9UI08_BACCE</name>
<dbReference type="RefSeq" id="WP_373261185.1">
    <property type="nucleotide sequence ID" value="NZ_CP128162.1"/>
</dbReference>
<reference evidence="2 3" key="1">
    <citation type="submission" date="2017-01" db="EMBL/GenBank/DDBJ databases">
        <title>Bacillus cereus isolates.</title>
        <authorList>
            <person name="Beno S.M."/>
        </authorList>
    </citation>
    <scope>NUCLEOTIDE SEQUENCE [LARGE SCALE GENOMIC DNA]</scope>
    <source>
        <strain evidence="2 3">FSL M7-1219</strain>
    </source>
</reference>
<protein>
    <recommendedName>
        <fullName evidence="1">Transposase DDE domain-containing protein</fullName>
    </recommendedName>
</protein>
<dbReference type="Proteomes" id="UP000191124">
    <property type="component" value="Unassembled WGS sequence"/>
</dbReference>
<evidence type="ECO:0000313" key="2">
    <source>
        <dbReference type="EMBL" id="OOR21859.1"/>
    </source>
</evidence>
<evidence type="ECO:0000313" key="3">
    <source>
        <dbReference type="Proteomes" id="UP000191124"/>
    </source>
</evidence>